<dbReference type="Proteomes" id="UP000054304">
    <property type="component" value="Unassembled WGS sequence"/>
</dbReference>
<dbReference type="AlphaFoldDB" id="A0A0C7MZK7"/>
<dbReference type="InterPro" id="IPR019587">
    <property type="entry name" value="Polyketide_cyclase/dehydratase"/>
</dbReference>
<keyword evidence="2" id="KW-1185">Reference proteome</keyword>
<reference evidence="1 2" key="1">
    <citation type="submission" date="2014-12" db="EMBL/GenBank/DDBJ databases">
        <authorList>
            <person name="Neuveglise Cecile"/>
        </authorList>
    </citation>
    <scope>NUCLEOTIDE SEQUENCE [LARGE SCALE GENOMIC DNA]</scope>
    <source>
        <strain evidence="1 2">CBS 12615</strain>
    </source>
</reference>
<organism evidence="1 2">
    <name type="scientific">Lachancea lanzarotensis</name>
    <dbReference type="NCBI Taxonomy" id="1245769"/>
    <lineage>
        <taxon>Eukaryota</taxon>
        <taxon>Fungi</taxon>
        <taxon>Dikarya</taxon>
        <taxon>Ascomycota</taxon>
        <taxon>Saccharomycotina</taxon>
        <taxon>Saccharomycetes</taxon>
        <taxon>Saccharomycetales</taxon>
        <taxon>Saccharomycetaceae</taxon>
        <taxon>Lachancea</taxon>
    </lineage>
</organism>
<dbReference type="Gene3D" id="3.30.530.20">
    <property type="match status" value="1"/>
</dbReference>
<dbReference type="GeneID" id="34686740"/>
<dbReference type="OrthoDB" id="4036136at2759"/>
<dbReference type="HOGENOM" id="CLU_069867_4_1_1"/>
<dbReference type="Pfam" id="PF10604">
    <property type="entry name" value="Polyketide_cyc2"/>
    <property type="match status" value="1"/>
</dbReference>
<dbReference type="InterPro" id="IPR023393">
    <property type="entry name" value="START-like_dom_sf"/>
</dbReference>
<sequence>MKVDTQILINAPSSVVRKVILDFDNYSSWNPFLTSVNALDKKTDEIGAGDLLDVYMTNANGKVSNFKPTVTANSPQRFEWQGTLLSAWVFSGIHRFEFKDVDGGKACEFRQSENFSGWALPLLKFMLSGVSKNFTSMNEALKKECEKS</sequence>
<protein>
    <submittedName>
        <fullName evidence="1">LALA0S07e05688g1_1</fullName>
    </submittedName>
</protein>
<evidence type="ECO:0000313" key="1">
    <source>
        <dbReference type="EMBL" id="CEP63242.1"/>
    </source>
</evidence>
<gene>
    <name evidence="1" type="ORF">LALA0_S07e05688g</name>
</gene>
<dbReference type="PANTHER" id="PTHR36166:SF1">
    <property type="entry name" value="SRPBCC DOMAIN-CONTAINING PROTEIN"/>
    <property type="match status" value="1"/>
</dbReference>
<evidence type="ECO:0000313" key="2">
    <source>
        <dbReference type="Proteomes" id="UP000054304"/>
    </source>
</evidence>
<dbReference type="PANTHER" id="PTHR36166">
    <property type="entry name" value="CHROMOSOME 9, WHOLE GENOME SHOTGUN SEQUENCE"/>
    <property type="match status" value="1"/>
</dbReference>
<dbReference type="EMBL" id="LN736366">
    <property type="protein sequence ID" value="CEP63242.1"/>
    <property type="molecule type" value="Genomic_DNA"/>
</dbReference>
<accession>A0A0C7MZK7</accession>
<dbReference type="CDD" id="cd07822">
    <property type="entry name" value="SRPBCC_4"/>
    <property type="match status" value="1"/>
</dbReference>
<dbReference type="RefSeq" id="XP_022629463.1">
    <property type="nucleotide sequence ID" value="XM_022771569.1"/>
</dbReference>
<proteinExistence type="predicted"/>
<dbReference type="SUPFAM" id="SSF55961">
    <property type="entry name" value="Bet v1-like"/>
    <property type="match status" value="1"/>
</dbReference>
<name>A0A0C7MZK7_9SACH</name>